<evidence type="ECO:0000313" key="2">
    <source>
        <dbReference type="Proteomes" id="UP000019275"/>
    </source>
</evidence>
<comment type="caution">
    <text evidence="1">The sequence shown here is derived from an EMBL/GenBank/DDBJ whole genome shotgun (WGS) entry which is preliminary data.</text>
</comment>
<dbReference type="RefSeq" id="WP_034647383.1">
    <property type="nucleotide sequence ID" value="NZ_ARZX01000064.1"/>
</dbReference>
<proteinExistence type="predicted"/>
<keyword evidence="2" id="KW-1185">Reference proteome</keyword>
<dbReference type="EMBL" id="ARZX01000064">
    <property type="protein sequence ID" value="EWH09372.1"/>
    <property type="molecule type" value="Genomic_DNA"/>
</dbReference>
<name>A0ABN0RJD7_9FLAO</name>
<accession>A0ABN0RJD7</accession>
<gene>
    <name evidence="1" type="ORF">KLA_17289</name>
</gene>
<organism evidence="1 2">
    <name type="scientific">Cellulophaga geojensis KL-A</name>
    <dbReference type="NCBI Taxonomy" id="1328323"/>
    <lineage>
        <taxon>Bacteria</taxon>
        <taxon>Pseudomonadati</taxon>
        <taxon>Bacteroidota</taxon>
        <taxon>Flavobacteriia</taxon>
        <taxon>Flavobacteriales</taxon>
        <taxon>Flavobacteriaceae</taxon>
        <taxon>Cellulophaga</taxon>
    </lineage>
</organism>
<sequence length="94" mass="11108">MNKENIPKTLHFLIPIAKEWGIGDDGYRSEKIDNSSVNELKELTNHFTDDVLRDLNDWLENPNPIEPQTEEYYSFTSLYQAFEYGYFVLKDSKQ</sequence>
<reference evidence="1 2" key="1">
    <citation type="journal article" date="2014" name="Genome Announc.">
        <title>Draft Genome Sequence of the Carrageenan-Degrading Bacterium Cellulophaga sp. Strain KL-A, Isolated from Decaying Marine Algae.</title>
        <authorList>
            <person name="Shan D."/>
            <person name="Ying J."/>
            <person name="Li X."/>
            <person name="Gao Z."/>
            <person name="Wei G."/>
            <person name="Shao Z."/>
        </authorList>
    </citation>
    <scope>NUCLEOTIDE SEQUENCE [LARGE SCALE GENOMIC DNA]</scope>
    <source>
        <strain evidence="1 2">KL-A</strain>
    </source>
</reference>
<evidence type="ECO:0000313" key="1">
    <source>
        <dbReference type="EMBL" id="EWH09372.1"/>
    </source>
</evidence>
<protein>
    <submittedName>
        <fullName evidence="1">Uncharacterized protein</fullName>
    </submittedName>
</protein>
<dbReference type="Proteomes" id="UP000019275">
    <property type="component" value="Unassembled WGS sequence"/>
</dbReference>